<dbReference type="Gene3D" id="1.25.40.10">
    <property type="entry name" value="Tetratricopeptide repeat domain"/>
    <property type="match status" value="1"/>
</dbReference>
<sequence length="417" mass="46399">MSLLKYTTVASLLAAAAVLGLQTTTTCPSSPPFVLRQEGFLSAELPTCPDSHPKIDSHLKIKNHYTPWTHAPDCEPATGGKDIYCAYTNSHHGSRGWSIVTSPEVAADVIGTGYLDAHVNLTRLAGSSFEVVSIEGKGKGVLATRDIKKGDEILLDYAALVVDISFTAAVPVNKGYRLLHTAVDRMGDGGNGVMELGKSNEFAQDVVEDVLRTNAFQMALGGVPHMAVYPAVSRINHACKPNAYIRFIEDKLQVSVAAAKDIKQGEEITISYITLGKPSEERKKNLKQWGFECSCDLCTASPAEVQASDNRRKKIEELRDYAIRAFQAGKPYQALRLTRQVINLLASEELFPMYSEQYENMARIFWVLNDMKNAEKYARMSLDILVEQGYIPYVKDEYIDVMWRRFEQEEGPRGERY</sequence>
<dbReference type="PANTHER" id="PTHR47332">
    <property type="entry name" value="SET DOMAIN-CONTAINING PROTEIN 5"/>
    <property type="match status" value="1"/>
</dbReference>
<keyword evidence="1" id="KW-0732">Signal</keyword>
<dbReference type="SUPFAM" id="SSF48452">
    <property type="entry name" value="TPR-like"/>
    <property type="match status" value="1"/>
</dbReference>
<gene>
    <name evidence="3" type="ORF">QBC35DRAFT_459557</name>
</gene>
<dbReference type="Proteomes" id="UP001302126">
    <property type="component" value="Unassembled WGS sequence"/>
</dbReference>
<evidence type="ECO:0000259" key="2">
    <source>
        <dbReference type="PROSITE" id="PS50280"/>
    </source>
</evidence>
<proteinExistence type="predicted"/>
<protein>
    <recommendedName>
        <fullName evidence="2">SET domain-containing protein</fullName>
    </recommendedName>
</protein>
<dbReference type="PROSITE" id="PS50280">
    <property type="entry name" value="SET"/>
    <property type="match status" value="1"/>
</dbReference>
<dbReference type="InterPro" id="IPR053185">
    <property type="entry name" value="SET_domain_protein"/>
</dbReference>
<feature type="chain" id="PRO_5042867673" description="SET domain-containing protein" evidence="1">
    <location>
        <begin position="21"/>
        <end position="417"/>
    </location>
</feature>
<name>A0AAN7AP10_9PEZI</name>
<dbReference type="CDD" id="cd20071">
    <property type="entry name" value="SET_SMYD"/>
    <property type="match status" value="1"/>
</dbReference>
<dbReference type="Pfam" id="PF00856">
    <property type="entry name" value="SET"/>
    <property type="match status" value="1"/>
</dbReference>
<comment type="caution">
    <text evidence="3">The sequence shown here is derived from an EMBL/GenBank/DDBJ whole genome shotgun (WGS) entry which is preliminary data.</text>
</comment>
<dbReference type="InterPro" id="IPR011990">
    <property type="entry name" value="TPR-like_helical_dom_sf"/>
</dbReference>
<keyword evidence="4" id="KW-1185">Reference proteome</keyword>
<dbReference type="SUPFAM" id="SSF82199">
    <property type="entry name" value="SET domain"/>
    <property type="match status" value="1"/>
</dbReference>
<dbReference type="SMART" id="SM00317">
    <property type="entry name" value="SET"/>
    <property type="match status" value="1"/>
</dbReference>
<dbReference type="PANTHER" id="PTHR47332:SF6">
    <property type="entry name" value="SET DOMAIN-CONTAINING PROTEIN"/>
    <property type="match status" value="1"/>
</dbReference>
<reference evidence="3" key="2">
    <citation type="submission" date="2023-05" db="EMBL/GenBank/DDBJ databases">
        <authorList>
            <consortium name="Lawrence Berkeley National Laboratory"/>
            <person name="Steindorff A."/>
            <person name="Hensen N."/>
            <person name="Bonometti L."/>
            <person name="Westerberg I."/>
            <person name="Brannstrom I.O."/>
            <person name="Guillou S."/>
            <person name="Cros-Aarteil S."/>
            <person name="Calhoun S."/>
            <person name="Haridas S."/>
            <person name="Kuo A."/>
            <person name="Mondo S."/>
            <person name="Pangilinan J."/>
            <person name="Riley R."/>
            <person name="Labutti K."/>
            <person name="Andreopoulos B."/>
            <person name="Lipzen A."/>
            <person name="Chen C."/>
            <person name="Yanf M."/>
            <person name="Daum C."/>
            <person name="Ng V."/>
            <person name="Clum A."/>
            <person name="Ohm R."/>
            <person name="Martin F."/>
            <person name="Silar P."/>
            <person name="Natvig D."/>
            <person name="Lalanne C."/>
            <person name="Gautier V."/>
            <person name="Ament-Velasquez S.L."/>
            <person name="Kruys A."/>
            <person name="Hutchinson M.I."/>
            <person name="Powell A.J."/>
            <person name="Barry K."/>
            <person name="Miller A.N."/>
            <person name="Grigoriev I.V."/>
            <person name="Debuchy R."/>
            <person name="Gladieux P."/>
            <person name="Thoren M.H."/>
            <person name="Johannesson H."/>
        </authorList>
    </citation>
    <scope>NUCLEOTIDE SEQUENCE</scope>
    <source>
        <strain evidence="3">PSN309</strain>
    </source>
</reference>
<dbReference type="Gene3D" id="2.170.270.10">
    <property type="entry name" value="SET domain"/>
    <property type="match status" value="1"/>
</dbReference>
<dbReference type="InterPro" id="IPR046341">
    <property type="entry name" value="SET_dom_sf"/>
</dbReference>
<dbReference type="InterPro" id="IPR001214">
    <property type="entry name" value="SET_dom"/>
</dbReference>
<feature type="signal peptide" evidence="1">
    <location>
        <begin position="1"/>
        <end position="20"/>
    </location>
</feature>
<organism evidence="3 4">
    <name type="scientific">Podospora australis</name>
    <dbReference type="NCBI Taxonomy" id="1536484"/>
    <lineage>
        <taxon>Eukaryota</taxon>
        <taxon>Fungi</taxon>
        <taxon>Dikarya</taxon>
        <taxon>Ascomycota</taxon>
        <taxon>Pezizomycotina</taxon>
        <taxon>Sordariomycetes</taxon>
        <taxon>Sordariomycetidae</taxon>
        <taxon>Sordariales</taxon>
        <taxon>Podosporaceae</taxon>
        <taxon>Podospora</taxon>
    </lineage>
</organism>
<reference evidence="3" key="1">
    <citation type="journal article" date="2023" name="Mol. Phylogenet. Evol.">
        <title>Genome-scale phylogeny and comparative genomics of the fungal order Sordariales.</title>
        <authorList>
            <person name="Hensen N."/>
            <person name="Bonometti L."/>
            <person name="Westerberg I."/>
            <person name="Brannstrom I.O."/>
            <person name="Guillou S."/>
            <person name="Cros-Aarteil S."/>
            <person name="Calhoun S."/>
            <person name="Haridas S."/>
            <person name="Kuo A."/>
            <person name="Mondo S."/>
            <person name="Pangilinan J."/>
            <person name="Riley R."/>
            <person name="LaButti K."/>
            <person name="Andreopoulos B."/>
            <person name="Lipzen A."/>
            <person name="Chen C."/>
            <person name="Yan M."/>
            <person name="Daum C."/>
            <person name="Ng V."/>
            <person name="Clum A."/>
            <person name="Steindorff A."/>
            <person name="Ohm R.A."/>
            <person name="Martin F."/>
            <person name="Silar P."/>
            <person name="Natvig D.O."/>
            <person name="Lalanne C."/>
            <person name="Gautier V."/>
            <person name="Ament-Velasquez S.L."/>
            <person name="Kruys A."/>
            <person name="Hutchinson M.I."/>
            <person name="Powell A.J."/>
            <person name="Barry K."/>
            <person name="Miller A.N."/>
            <person name="Grigoriev I.V."/>
            <person name="Debuchy R."/>
            <person name="Gladieux P."/>
            <person name="Hiltunen Thoren M."/>
            <person name="Johannesson H."/>
        </authorList>
    </citation>
    <scope>NUCLEOTIDE SEQUENCE</scope>
    <source>
        <strain evidence="3">PSN309</strain>
    </source>
</reference>
<evidence type="ECO:0000313" key="4">
    <source>
        <dbReference type="Proteomes" id="UP001302126"/>
    </source>
</evidence>
<dbReference type="EMBL" id="MU864355">
    <property type="protein sequence ID" value="KAK4192385.1"/>
    <property type="molecule type" value="Genomic_DNA"/>
</dbReference>
<dbReference type="AlphaFoldDB" id="A0AAN7AP10"/>
<evidence type="ECO:0000256" key="1">
    <source>
        <dbReference type="SAM" id="SignalP"/>
    </source>
</evidence>
<feature type="domain" description="SET" evidence="2">
    <location>
        <begin position="127"/>
        <end position="273"/>
    </location>
</feature>
<dbReference type="CDD" id="cd08161">
    <property type="entry name" value="SET"/>
    <property type="match status" value="1"/>
</dbReference>
<evidence type="ECO:0000313" key="3">
    <source>
        <dbReference type="EMBL" id="KAK4192385.1"/>
    </source>
</evidence>
<accession>A0AAN7AP10</accession>